<evidence type="ECO:0000256" key="5">
    <source>
        <dbReference type="ARBA" id="ARBA00023136"/>
    </source>
</evidence>
<keyword evidence="4 6" id="KW-1133">Transmembrane helix</keyword>
<feature type="transmembrane region" description="Helical" evidence="6">
    <location>
        <begin position="151"/>
        <end position="171"/>
    </location>
</feature>
<feature type="transmembrane region" description="Helical" evidence="6">
    <location>
        <begin position="244"/>
        <end position="264"/>
    </location>
</feature>
<gene>
    <name evidence="7" type="ORF">R1flu_020242</name>
</gene>
<sequence length="312" mass="35414">MNESDQILHDNGRKGDEDREYVAAEAAERVAALLERCKVLQDMAATHVARVKYDSQALSQQVTSVVADIKSVRAFINSAHDHINPRVSEKLEVDLFRARSMIYEGDAASLLPAKPNGYFLTTFLGPVNVRGPRNDVRLKVKEEYNSYRDRTALLFWLQLYQAWLLFFYTSLALRENILRVNGSDIRPWWVYHHYCAMVMALISLTWGLQGHPSCIRKQQGNCSRKGRKDGRSLGETSGVKGQIWVLYPLLFILQIFQFSIGALLLRTSIMEDEAEWQMVACGLLLLIMANGNFELLDIAKQLKDLATYPAGV</sequence>
<dbReference type="EMBL" id="JBHFFA010000001">
    <property type="protein sequence ID" value="KAL2652114.1"/>
    <property type="molecule type" value="Genomic_DNA"/>
</dbReference>
<dbReference type="InterPro" id="IPR012926">
    <property type="entry name" value="TMEM120A/B"/>
</dbReference>
<dbReference type="Proteomes" id="UP001605036">
    <property type="component" value="Unassembled WGS sequence"/>
</dbReference>
<evidence type="ECO:0000256" key="1">
    <source>
        <dbReference type="ARBA" id="ARBA00004141"/>
    </source>
</evidence>
<comment type="subcellular location">
    <subcellularLocation>
        <location evidence="1">Membrane</location>
        <topology evidence="1">Multi-pass membrane protein</topology>
    </subcellularLocation>
</comment>
<evidence type="ECO:0000256" key="6">
    <source>
        <dbReference type="SAM" id="Phobius"/>
    </source>
</evidence>
<evidence type="ECO:0000256" key="3">
    <source>
        <dbReference type="ARBA" id="ARBA00022692"/>
    </source>
</evidence>
<dbReference type="PANTHER" id="PTHR21433">
    <property type="entry name" value="TRANSMEMBRANE PROTEIN INDUCED BY TUMOR NECROSIS FACTOR ALPHA"/>
    <property type="match status" value="1"/>
</dbReference>
<keyword evidence="8" id="KW-1185">Reference proteome</keyword>
<comment type="caution">
    <text evidence="7">The sequence shown here is derived from an EMBL/GenBank/DDBJ whole genome shotgun (WGS) entry which is preliminary data.</text>
</comment>
<protein>
    <submittedName>
        <fullName evidence="7">Uncharacterized protein</fullName>
    </submittedName>
</protein>
<accession>A0ABD1ZPS7</accession>
<feature type="transmembrane region" description="Helical" evidence="6">
    <location>
        <begin position="191"/>
        <end position="208"/>
    </location>
</feature>
<keyword evidence="3 6" id="KW-0812">Transmembrane</keyword>
<dbReference type="PANTHER" id="PTHR21433:SF0">
    <property type="entry name" value="TRANSMEMBRANE PROTEIN 120 HOMOLOG"/>
    <property type="match status" value="1"/>
</dbReference>
<evidence type="ECO:0000313" key="7">
    <source>
        <dbReference type="EMBL" id="KAL2652114.1"/>
    </source>
</evidence>
<proteinExistence type="inferred from homology"/>
<organism evidence="7 8">
    <name type="scientific">Riccia fluitans</name>
    <dbReference type="NCBI Taxonomy" id="41844"/>
    <lineage>
        <taxon>Eukaryota</taxon>
        <taxon>Viridiplantae</taxon>
        <taxon>Streptophyta</taxon>
        <taxon>Embryophyta</taxon>
        <taxon>Marchantiophyta</taxon>
        <taxon>Marchantiopsida</taxon>
        <taxon>Marchantiidae</taxon>
        <taxon>Marchantiales</taxon>
        <taxon>Ricciaceae</taxon>
        <taxon>Riccia</taxon>
    </lineage>
</organism>
<dbReference type="GO" id="GO:0016020">
    <property type="term" value="C:membrane"/>
    <property type="evidence" value="ECO:0007669"/>
    <property type="project" value="UniProtKB-SubCell"/>
</dbReference>
<name>A0ABD1ZPS7_9MARC</name>
<comment type="similarity">
    <text evidence="2">Belongs to the TMEM120 family.</text>
</comment>
<evidence type="ECO:0000313" key="8">
    <source>
        <dbReference type="Proteomes" id="UP001605036"/>
    </source>
</evidence>
<dbReference type="Pfam" id="PF07851">
    <property type="entry name" value="TMEM120A-B"/>
    <property type="match status" value="2"/>
</dbReference>
<reference evidence="7 8" key="1">
    <citation type="submission" date="2024-09" db="EMBL/GenBank/DDBJ databases">
        <title>Chromosome-scale assembly of Riccia fluitans.</title>
        <authorList>
            <person name="Paukszto L."/>
            <person name="Sawicki J."/>
            <person name="Karawczyk K."/>
            <person name="Piernik-Szablinska J."/>
            <person name="Szczecinska M."/>
            <person name="Mazdziarz M."/>
        </authorList>
    </citation>
    <scope>NUCLEOTIDE SEQUENCE [LARGE SCALE GENOMIC DNA]</scope>
    <source>
        <strain evidence="7">Rf_01</strain>
        <tissue evidence="7">Aerial parts of the thallus</tissue>
    </source>
</reference>
<evidence type="ECO:0000256" key="2">
    <source>
        <dbReference type="ARBA" id="ARBA00009700"/>
    </source>
</evidence>
<feature type="transmembrane region" description="Helical" evidence="6">
    <location>
        <begin position="276"/>
        <end position="293"/>
    </location>
</feature>
<keyword evidence="5 6" id="KW-0472">Membrane</keyword>
<evidence type="ECO:0000256" key="4">
    <source>
        <dbReference type="ARBA" id="ARBA00022989"/>
    </source>
</evidence>
<dbReference type="AlphaFoldDB" id="A0ABD1ZPS7"/>